<name>A5D5Y7_PELTS</name>
<reference evidence="4" key="1">
    <citation type="journal article" date="2008" name="Genome Res.">
        <title>The genome of Pelotomaculum thermopropionicum reveals niche-associated evolution in anaerobic microbiota.</title>
        <authorList>
            <person name="Kosaka T."/>
            <person name="Kato S."/>
            <person name="Shimoyama T."/>
            <person name="Ishii S."/>
            <person name="Abe T."/>
            <person name="Watanabe K."/>
        </authorList>
    </citation>
    <scope>NUCLEOTIDE SEQUENCE [LARGE SCALE GENOMIC DNA]</scope>
    <source>
        <strain evidence="4">DSM 13744 / JCM 10971 / SI</strain>
    </source>
</reference>
<dbReference type="Gene3D" id="3.30.457.10">
    <property type="entry name" value="Copper amine oxidase-like, N-terminal domain"/>
    <property type="match status" value="1"/>
</dbReference>
<proteinExistence type="predicted"/>
<keyword evidence="4" id="KW-1185">Reference proteome</keyword>
<dbReference type="KEGG" id="pth:PTH_0171"/>
<protein>
    <submittedName>
        <fullName evidence="3">Hypothetical membrane protein</fullName>
    </submittedName>
</protein>
<gene>
    <name evidence="3" type="ordered locus">PTH_0171</name>
</gene>
<evidence type="ECO:0000256" key="1">
    <source>
        <dbReference type="SAM" id="SignalP"/>
    </source>
</evidence>
<dbReference type="eggNOG" id="ENOG502ZUCR">
    <property type="taxonomic scope" value="Bacteria"/>
</dbReference>
<keyword evidence="1" id="KW-0732">Signal</keyword>
<evidence type="ECO:0000313" key="3">
    <source>
        <dbReference type="EMBL" id="BAF58352.1"/>
    </source>
</evidence>
<sequence length="147" mass="16187">MKKIIAALLVLAFGALSPFSAYAGEVQGDYDYIVKVLFDDSGPKGETYFLPLRATCEKYGYKVEWDGINQMAVVTKGTAEKLTDGNGNNIEAVIFRPGASVVEMVDESKAKIDEVPAGREAILSERNGRMYINEMFLKYFGLKAVVK</sequence>
<feature type="signal peptide" evidence="1">
    <location>
        <begin position="1"/>
        <end position="23"/>
    </location>
</feature>
<feature type="chain" id="PRO_5002679200" evidence="1">
    <location>
        <begin position="24"/>
        <end position="147"/>
    </location>
</feature>
<dbReference type="InterPro" id="IPR036582">
    <property type="entry name" value="Mao_N_sf"/>
</dbReference>
<dbReference type="Pfam" id="PF07833">
    <property type="entry name" value="Cu_amine_oxidN1"/>
    <property type="match status" value="1"/>
</dbReference>
<dbReference type="EMBL" id="AP009389">
    <property type="protein sequence ID" value="BAF58352.1"/>
    <property type="molecule type" value="Genomic_DNA"/>
</dbReference>
<dbReference type="STRING" id="370438.PTH_0171"/>
<organism evidence="3 4">
    <name type="scientific">Pelotomaculum thermopropionicum (strain DSM 13744 / JCM 10971 / SI)</name>
    <dbReference type="NCBI Taxonomy" id="370438"/>
    <lineage>
        <taxon>Bacteria</taxon>
        <taxon>Bacillati</taxon>
        <taxon>Bacillota</taxon>
        <taxon>Clostridia</taxon>
        <taxon>Eubacteriales</taxon>
        <taxon>Desulfotomaculaceae</taxon>
        <taxon>Pelotomaculum</taxon>
    </lineage>
</organism>
<accession>A5D5Y7</accession>
<dbReference type="AlphaFoldDB" id="A5D5Y7"/>
<feature type="domain" description="Copper amine oxidase-like N-terminal" evidence="2">
    <location>
        <begin position="46"/>
        <end position="80"/>
    </location>
</feature>
<dbReference type="HOGENOM" id="CLU_1766264_0_0_9"/>
<dbReference type="SUPFAM" id="SSF55383">
    <property type="entry name" value="Copper amine oxidase, domain N"/>
    <property type="match status" value="1"/>
</dbReference>
<evidence type="ECO:0000313" key="4">
    <source>
        <dbReference type="Proteomes" id="UP000006556"/>
    </source>
</evidence>
<evidence type="ECO:0000259" key="2">
    <source>
        <dbReference type="Pfam" id="PF07833"/>
    </source>
</evidence>
<dbReference type="Proteomes" id="UP000006556">
    <property type="component" value="Chromosome"/>
</dbReference>
<dbReference type="InterPro" id="IPR012854">
    <property type="entry name" value="Cu_amine_oxidase-like_N"/>
</dbReference>